<dbReference type="GO" id="GO:0006508">
    <property type="term" value="P:proteolysis"/>
    <property type="evidence" value="ECO:0007669"/>
    <property type="project" value="UniProtKB-KW"/>
</dbReference>
<dbReference type="Pfam" id="PF00443">
    <property type="entry name" value="UCH"/>
    <property type="match status" value="1"/>
</dbReference>
<reference evidence="4 5" key="1">
    <citation type="submission" date="2016-05" db="EMBL/GenBank/DDBJ databases">
        <title>Nuclear genome of Blastocystis sp. subtype 1 NandII.</title>
        <authorList>
            <person name="Gentekaki E."/>
            <person name="Curtis B."/>
            <person name="Stairs C."/>
            <person name="Eme L."/>
            <person name="Herman E."/>
            <person name="Klimes V."/>
            <person name="Arias M.C."/>
            <person name="Elias M."/>
            <person name="Hilliou F."/>
            <person name="Klute M."/>
            <person name="Malik S.-B."/>
            <person name="Pightling A."/>
            <person name="Rachubinski R."/>
            <person name="Salas D."/>
            <person name="Schlacht A."/>
            <person name="Suga H."/>
            <person name="Archibald J."/>
            <person name="Ball S.G."/>
            <person name="Clark G."/>
            <person name="Dacks J."/>
            <person name="Van Der Giezen M."/>
            <person name="Tsaousis A."/>
            <person name="Roger A."/>
        </authorList>
    </citation>
    <scope>NUCLEOTIDE SEQUENCE [LARGE SCALE GENOMIC DNA]</scope>
    <source>
        <strain evidence="5">ATCC 50177 / NandII</strain>
    </source>
</reference>
<evidence type="ECO:0000313" key="4">
    <source>
        <dbReference type="EMBL" id="OAO11888.1"/>
    </source>
</evidence>
<dbReference type="EC" id="3.4.19.12" evidence="1"/>
<dbReference type="InterPro" id="IPR050185">
    <property type="entry name" value="Ub_carboxyl-term_hydrolase"/>
</dbReference>
<evidence type="ECO:0000256" key="2">
    <source>
        <dbReference type="SAM" id="MobiDB-lite"/>
    </source>
</evidence>
<dbReference type="InterPro" id="IPR028889">
    <property type="entry name" value="USP"/>
</dbReference>
<dbReference type="GO" id="GO:0004843">
    <property type="term" value="F:cysteine-type deubiquitinase activity"/>
    <property type="evidence" value="ECO:0007669"/>
    <property type="project" value="UniProtKB-UniRule"/>
</dbReference>
<evidence type="ECO:0000256" key="1">
    <source>
        <dbReference type="RuleBase" id="RU366025"/>
    </source>
</evidence>
<dbReference type="STRING" id="478820.A0A196S415"/>
<proteinExistence type="inferred from homology"/>
<feature type="compositionally biased region" description="Basic and acidic residues" evidence="2">
    <location>
        <begin position="440"/>
        <end position="452"/>
    </location>
</feature>
<dbReference type="PROSITE" id="PS00973">
    <property type="entry name" value="USP_2"/>
    <property type="match status" value="1"/>
</dbReference>
<feature type="domain" description="USP" evidence="3">
    <location>
        <begin position="10"/>
        <end position="740"/>
    </location>
</feature>
<dbReference type="SUPFAM" id="SSF54001">
    <property type="entry name" value="Cysteine proteinases"/>
    <property type="match status" value="1"/>
</dbReference>
<gene>
    <name evidence="4" type="ORF">AV274_6438</name>
</gene>
<dbReference type="PROSITE" id="PS00972">
    <property type="entry name" value="USP_1"/>
    <property type="match status" value="1"/>
</dbReference>
<dbReference type="PROSITE" id="PS50235">
    <property type="entry name" value="USP_3"/>
    <property type="match status" value="1"/>
</dbReference>
<dbReference type="CDD" id="cd02257">
    <property type="entry name" value="Peptidase_C19"/>
    <property type="match status" value="1"/>
</dbReference>
<comment type="caution">
    <text evidence="4">The sequence shown here is derived from an EMBL/GenBank/DDBJ whole genome shotgun (WGS) entry which is preliminary data.</text>
</comment>
<feature type="compositionally biased region" description="Low complexity" evidence="2">
    <location>
        <begin position="426"/>
        <end position="439"/>
    </location>
</feature>
<dbReference type="Gene3D" id="3.90.70.10">
    <property type="entry name" value="Cysteine proteinases"/>
    <property type="match status" value="2"/>
</dbReference>
<protein>
    <recommendedName>
        <fullName evidence="1">Ubiquitin carboxyl-terminal hydrolase</fullName>
        <ecNumber evidence="1">3.4.19.12</ecNumber>
    </recommendedName>
</protein>
<dbReference type="OrthoDB" id="292964at2759"/>
<dbReference type="InterPro" id="IPR018200">
    <property type="entry name" value="USP_CS"/>
</dbReference>
<keyword evidence="5" id="KW-1185">Reference proteome</keyword>
<dbReference type="InterPro" id="IPR001394">
    <property type="entry name" value="Peptidase_C19_UCH"/>
</dbReference>
<keyword evidence="1" id="KW-0645">Protease</keyword>
<dbReference type="InterPro" id="IPR038765">
    <property type="entry name" value="Papain-like_cys_pep_sf"/>
</dbReference>
<evidence type="ECO:0000313" key="5">
    <source>
        <dbReference type="Proteomes" id="UP000078348"/>
    </source>
</evidence>
<organism evidence="4 5">
    <name type="scientific">Blastocystis sp. subtype 1 (strain ATCC 50177 / NandII)</name>
    <dbReference type="NCBI Taxonomy" id="478820"/>
    <lineage>
        <taxon>Eukaryota</taxon>
        <taxon>Sar</taxon>
        <taxon>Stramenopiles</taxon>
        <taxon>Bigyra</taxon>
        <taxon>Opalozoa</taxon>
        <taxon>Opalinata</taxon>
        <taxon>Blastocystidae</taxon>
        <taxon>Blastocystis</taxon>
    </lineage>
</organism>
<evidence type="ECO:0000259" key="3">
    <source>
        <dbReference type="PROSITE" id="PS50235"/>
    </source>
</evidence>
<dbReference type="GO" id="GO:0016579">
    <property type="term" value="P:protein deubiquitination"/>
    <property type="evidence" value="ECO:0007669"/>
    <property type="project" value="InterPro"/>
</dbReference>
<accession>A0A196S415</accession>
<dbReference type="EMBL" id="LXWW01000576">
    <property type="protein sequence ID" value="OAO11888.1"/>
    <property type="molecule type" value="Genomic_DNA"/>
</dbReference>
<keyword evidence="1" id="KW-0833">Ubl conjugation pathway</keyword>
<dbReference type="Proteomes" id="UP000078348">
    <property type="component" value="Unassembled WGS sequence"/>
</dbReference>
<feature type="region of interest" description="Disordered" evidence="2">
    <location>
        <begin position="774"/>
        <end position="833"/>
    </location>
</feature>
<keyword evidence="1" id="KW-0788">Thiol protease</keyword>
<comment type="similarity">
    <text evidence="1">Belongs to the peptidase C19 family.</text>
</comment>
<sequence>MSKETVRGRTGLQNAGNTCFMNAALQCLLHAPELVFPFLDTSENPIEGLTNDKYKLVREFAKLARNHYSTNCKTQTTQGMRKAIKNIASYLCDGDQHDSHELMNFVLQGLEEELNRKNPEREKMDSNVRPEYYEGCEEDLTAILDEVRDASKEWWSDYMYNNDCFISDVLYGEICNEIQCTNCKKCVYNLSAFNTLYVPIQKSTISLKVNLVLEAYSPETDEISVNFFTIQLSLKATDSVKMLDMRLHERFKAITHEKEGEGSNAADFIKDSKFVYILRKSTSKSCHYSRILFSTCVSEFANAKGSSIFAYYIPPTSAGCVPVFFQAGLMDKTQCINVEFPDDLNSYTMKLTSDPIPLLLSISKQATASQLQSQIEHILRISRDHRIKTNASNPGSIERYIEPYSTIYVDSQYYTNSVFFMESITETPTSSETSTSETSETTKEGSETAAEEAREANLATSLEFPRFYCLPLSSLSQQTLKPSLLPELSAEPSTLIFHLFATLDAKTDYRCVYVATRVRGLPTASSFLFEGCKDPGSALSSLAQAVRAAPAPIAYTDEQATEETKNRGKKSAVVEKPKQLQLTDCLELKKPSTVILTGSGTCQYCRKCSTVVTTPYLCRLPDLLLIQLKRFKYSAVSRKQAFGKEKICTYVEYPVHDFDVTEYLLPSARADLTNPDQSKYELQCVVNHTGGADFGHYYAYCRDGYNDLDNWFEYNDASVSAVREEEVVTKNAYLLLYRRKDLGNAIYTRISEMTILGGKKEDVSLDSVKEKMMKVESEKKLERERKDAVEKEKKEGVEEVKDEKKGKRHMSKEERKLLREARKAERKAERKRK</sequence>
<name>A0A196S415_BLAHN</name>
<dbReference type="PANTHER" id="PTHR21646">
    <property type="entry name" value="UBIQUITIN CARBOXYL-TERMINAL HYDROLASE"/>
    <property type="match status" value="1"/>
</dbReference>
<keyword evidence="1 4" id="KW-0378">Hydrolase</keyword>
<dbReference type="AlphaFoldDB" id="A0A196S415"/>
<feature type="region of interest" description="Disordered" evidence="2">
    <location>
        <begin position="426"/>
        <end position="452"/>
    </location>
</feature>
<comment type="catalytic activity">
    <reaction evidence="1">
        <text>Thiol-dependent hydrolysis of ester, thioester, amide, peptide and isopeptide bonds formed by the C-terminal Gly of ubiquitin (a 76-residue protein attached to proteins as an intracellular targeting signal).</text>
        <dbReference type="EC" id="3.4.19.12"/>
    </reaction>
</comment>